<feature type="signal peptide" evidence="1">
    <location>
        <begin position="1"/>
        <end position="23"/>
    </location>
</feature>
<feature type="chain" id="PRO_5038863328" description="MBG domain-containing protein" evidence="1">
    <location>
        <begin position="24"/>
        <end position="988"/>
    </location>
</feature>
<dbReference type="KEGG" id="caml:H6X83_00890"/>
<protein>
    <recommendedName>
        <fullName evidence="4">MBG domain-containing protein</fullName>
    </recommendedName>
</protein>
<keyword evidence="1" id="KW-0732">Signal</keyword>
<dbReference type="Proteomes" id="UP000516046">
    <property type="component" value="Chromosome"/>
</dbReference>
<evidence type="ECO:0000313" key="2">
    <source>
        <dbReference type="EMBL" id="QNO18255.1"/>
    </source>
</evidence>
<dbReference type="AlphaFoldDB" id="A0A7G9WHU3"/>
<sequence length="988" mass="98967">MNKKLSRIAAIALSAAMVTSAFAMSTSASFAAIANAKATASLATGASTVYLAKGTDKNTVQLAAGTIDDTFLADATYKDANGTTLPTPTATSDTGVKIDSVSGSAAIVTLAGAKNDQLTVAPTANTGDTKVTISGLTVTAGSATYDVNPITVDIKSVDATTFSEAEWMSTYAASEAKVVTSVSVGGDAYLASVTVTPQTVDAFATKNYAPVTYATDLAPNKFVAPTAQTFATVTTDSSKFTGIAAGTQYVTYEDGLSQVKTAALTVDAKYTGVTAIVKNANGTYKVTNAAGSYDLTAAQLNGADLALDSSVTALDLSTIDTKIGKLLTTGASTTISGGSIGTLTATTATTVKAGAAVDAIDTTGATAAAGNVTIGDAADILDTTVGTVTTCTGATVTATSGSDKTAVGNTKIKSIKADTVVVSNKKTVIGAIAKTSSSATGSLTVDAVANYDGISLPALDGYGVTVNADATVASIANGTTAAIADTKTLTVSGKAAFSGAVTSTTGSAGILAIAPASLTLGDATATAASKFTLKLNAVTAGATAFTTTAAVTGISDNSADSSSSKSGTFQYIVTPGYYATAASSTTAVIDSAISAADIKNATAGATATSSTTYSVDLVSGQATTLAVQPFPASVLATGDYVKWEGTLPSNITLSSAYGLSTTVTGTYSKFVPGNNTATLKATLYDNTNTAVAGTSPITYTLNVKDGTSTATTDFNLSAPSYVASGKSATVTIAANGSTALSGVFSTFAPSSSDNTTAVVTAAGVSGNNYTFSVYGAKQGKATLTVVGTKLDGTKVTKTVDVYVSDTPVVAYVDGKAVTASDTIEVVQSTTKKITFVTAGNTFTNFNYVAGNDKVMQTRAYATSLWNGTSGEYAMYMNGKVGTDTGVYVNGQLICKVKVVDRPFKCDTTTDIAMNAGKTYSFKITPAAGTAIDSFTFNTARDAALSTQGFVKNADGTVTCKIKAVSSGAYGVYVTINGQQYKVFAVTVK</sequence>
<gene>
    <name evidence="2" type="ORF">H6X83_00890</name>
</gene>
<evidence type="ECO:0008006" key="4">
    <source>
        <dbReference type="Google" id="ProtNLM"/>
    </source>
</evidence>
<evidence type="ECO:0000256" key="1">
    <source>
        <dbReference type="SAM" id="SignalP"/>
    </source>
</evidence>
<proteinExistence type="predicted"/>
<name>A0A7G9WHU3_9FIRM</name>
<evidence type="ECO:0000313" key="3">
    <source>
        <dbReference type="Proteomes" id="UP000516046"/>
    </source>
</evidence>
<keyword evidence="3" id="KW-1185">Reference proteome</keyword>
<reference evidence="2 3" key="1">
    <citation type="submission" date="2020-08" db="EMBL/GenBank/DDBJ databases">
        <authorList>
            <person name="Ren C."/>
            <person name="Gu Y."/>
            <person name="Xu Y."/>
        </authorList>
    </citation>
    <scope>NUCLEOTIDE SEQUENCE [LARGE SCALE GENOMIC DNA]</scope>
    <source>
        <strain evidence="2 3">LBM18003</strain>
    </source>
</reference>
<dbReference type="EMBL" id="CP060696">
    <property type="protein sequence ID" value="QNO18255.1"/>
    <property type="molecule type" value="Genomic_DNA"/>
</dbReference>
<accession>A0A7G9WHU3</accession>
<organism evidence="2 3">
    <name type="scientific">Caproicibacterium amylolyticum</name>
    <dbReference type="NCBI Taxonomy" id="2766537"/>
    <lineage>
        <taxon>Bacteria</taxon>
        <taxon>Bacillati</taxon>
        <taxon>Bacillota</taxon>
        <taxon>Clostridia</taxon>
        <taxon>Eubacteriales</taxon>
        <taxon>Oscillospiraceae</taxon>
        <taxon>Caproicibacterium</taxon>
    </lineage>
</organism>
<dbReference type="RefSeq" id="WP_212507321.1">
    <property type="nucleotide sequence ID" value="NZ_CP060696.1"/>
</dbReference>